<keyword evidence="7" id="KW-1185">Reference proteome</keyword>
<dbReference type="Pfam" id="PF02678">
    <property type="entry name" value="Pirin"/>
    <property type="match status" value="1"/>
</dbReference>
<proteinExistence type="inferred from homology"/>
<dbReference type="SUPFAM" id="SSF51182">
    <property type="entry name" value="RmlC-like cupins"/>
    <property type="match status" value="1"/>
</dbReference>
<dbReference type="InterPro" id="IPR012093">
    <property type="entry name" value="Pirin"/>
</dbReference>
<feature type="binding site" evidence="2">
    <location>
        <position position="103"/>
    </location>
    <ligand>
        <name>Fe cation</name>
        <dbReference type="ChEBI" id="CHEBI:24875"/>
    </ligand>
</feature>
<evidence type="ECO:0008006" key="8">
    <source>
        <dbReference type="Google" id="ProtNLM"/>
    </source>
</evidence>
<dbReference type="InterPro" id="IPR041602">
    <property type="entry name" value="Quercetinase_C"/>
</dbReference>
<evidence type="ECO:0000256" key="1">
    <source>
        <dbReference type="ARBA" id="ARBA00008416"/>
    </source>
</evidence>
<dbReference type="InterPro" id="IPR014710">
    <property type="entry name" value="RmlC-like_jellyroll"/>
</dbReference>
<dbReference type="AlphaFoldDB" id="A0A1I2M685"/>
<comment type="similarity">
    <text evidence="1 3">Belongs to the pirin family.</text>
</comment>
<evidence type="ECO:0000313" key="6">
    <source>
        <dbReference type="EMBL" id="SFF86974.1"/>
    </source>
</evidence>
<feature type="binding site" evidence="2">
    <location>
        <position position="59"/>
    </location>
    <ligand>
        <name>Fe cation</name>
        <dbReference type="ChEBI" id="CHEBI:24875"/>
    </ligand>
</feature>
<dbReference type="PANTHER" id="PTHR43212:SF3">
    <property type="entry name" value="QUERCETIN 2,3-DIOXYGENASE"/>
    <property type="match status" value="1"/>
</dbReference>
<dbReference type="InterPro" id="IPR011051">
    <property type="entry name" value="RmlC_Cupin_sf"/>
</dbReference>
<keyword evidence="2" id="KW-0408">Iron</keyword>
<keyword evidence="2" id="KW-0479">Metal-binding</keyword>
<evidence type="ECO:0000313" key="7">
    <source>
        <dbReference type="Proteomes" id="UP000198661"/>
    </source>
</evidence>
<evidence type="ECO:0000259" key="4">
    <source>
        <dbReference type="Pfam" id="PF02678"/>
    </source>
</evidence>
<name>A0A1I2M685_9BACL</name>
<accession>A0A1I2M685</accession>
<dbReference type="PANTHER" id="PTHR43212">
    <property type="entry name" value="QUERCETIN 2,3-DIOXYGENASE"/>
    <property type="match status" value="1"/>
</dbReference>
<protein>
    <recommendedName>
        <fullName evidence="8">Pirin N-terminal domain-containing protein</fullName>
    </recommendedName>
</protein>
<dbReference type="OrthoDB" id="321327at2"/>
<dbReference type="Gene3D" id="2.60.120.10">
    <property type="entry name" value="Jelly Rolls"/>
    <property type="match status" value="2"/>
</dbReference>
<comment type="cofactor">
    <cofactor evidence="2">
        <name>Fe cation</name>
        <dbReference type="ChEBI" id="CHEBI:24875"/>
    </cofactor>
    <text evidence="2">Binds 1 Fe cation per subunit.</text>
</comment>
<dbReference type="Proteomes" id="UP000198661">
    <property type="component" value="Unassembled WGS sequence"/>
</dbReference>
<feature type="binding site" evidence="2">
    <location>
        <position position="57"/>
    </location>
    <ligand>
        <name>Fe cation</name>
        <dbReference type="ChEBI" id="CHEBI:24875"/>
    </ligand>
</feature>
<sequence>MIRIIPSEKRYRADHGWLITYHSFSFAEYYDPSNIRFGALRVFNDDTVQPGRGFGEHPHADMEIMTYVIDGTLEHRDSLGNRGLLHAGEVQRMTAGTGIFHSEYNASKERPVHFLQIWFLPEKKGLPPSWEQKKFSSEQKRNRLLPVVSGRPAEGALHIHQDVTVYLSLLEAGKEVRHRQEAGRRMYLFVIDGTVALNEKHPMKKGDSARITGLSELTVATREGAEFMLMDLA</sequence>
<feature type="domain" description="Pirin N-terminal" evidence="4">
    <location>
        <begin position="10"/>
        <end position="118"/>
    </location>
</feature>
<evidence type="ECO:0000256" key="3">
    <source>
        <dbReference type="RuleBase" id="RU003457"/>
    </source>
</evidence>
<feature type="domain" description="Quercetin 2,3-dioxygenase C-terminal cupin" evidence="5">
    <location>
        <begin position="147"/>
        <end position="232"/>
    </location>
</feature>
<dbReference type="Pfam" id="PF17954">
    <property type="entry name" value="Pirin_C_2"/>
    <property type="match status" value="1"/>
</dbReference>
<evidence type="ECO:0000259" key="5">
    <source>
        <dbReference type="Pfam" id="PF17954"/>
    </source>
</evidence>
<gene>
    <name evidence="6" type="ORF">SAMN04488025_10735</name>
</gene>
<reference evidence="6 7" key="1">
    <citation type="submission" date="2016-10" db="EMBL/GenBank/DDBJ databases">
        <authorList>
            <person name="de Groot N.N."/>
        </authorList>
    </citation>
    <scope>NUCLEOTIDE SEQUENCE [LARGE SCALE GENOMIC DNA]</scope>
    <source>
        <strain evidence="6 7">DSM 44945</strain>
    </source>
</reference>
<dbReference type="PIRSF" id="PIRSF006232">
    <property type="entry name" value="Pirin"/>
    <property type="match status" value="1"/>
</dbReference>
<dbReference type="GO" id="GO:0046872">
    <property type="term" value="F:metal ion binding"/>
    <property type="evidence" value="ECO:0007669"/>
    <property type="project" value="UniProtKB-KW"/>
</dbReference>
<dbReference type="EMBL" id="FOOK01000007">
    <property type="protein sequence ID" value="SFF86974.1"/>
    <property type="molecule type" value="Genomic_DNA"/>
</dbReference>
<dbReference type="InterPro" id="IPR003829">
    <property type="entry name" value="Pirin_N_dom"/>
</dbReference>
<dbReference type="CDD" id="cd02910">
    <property type="entry name" value="cupin_Yhhw_N"/>
    <property type="match status" value="1"/>
</dbReference>
<feature type="binding site" evidence="2">
    <location>
        <position position="101"/>
    </location>
    <ligand>
        <name>Fe cation</name>
        <dbReference type="ChEBI" id="CHEBI:24875"/>
    </ligand>
</feature>
<organism evidence="6 7">
    <name type="scientific">Planifilum fulgidum</name>
    <dbReference type="NCBI Taxonomy" id="201973"/>
    <lineage>
        <taxon>Bacteria</taxon>
        <taxon>Bacillati</taxon>
        <taxon>Bacillota</taxon>
        <taxon>Bacilli</taxon>
        <taxon>Bacillales</taxon>
        <taxon>Thermoactinomycetaceae</taxon>
        <taxon>Planifilum</taxon>
    </lineage>
</organism>
<dbReference type="RefSeq" id="WP_092036753.1">
    <property type="nucleotide sequence ID" value="NZ_FOOK01000007.1"/>
</dbReference>
<evidence type="ECO:0000256" key="2">
    <source>
        <dbReference type="PIRSR" id="PIRSR006232-1"/>
    </source>
</evidence>